<comment type="caution">
    <text evidence="2">The sequence shown here is derived from an EMBL/GenBank/DDBJ whole genome shotgun (WGS) entry which is preliminary data.</text>
</comment>
<keyword evidence="1" id="KW-0732">Signal</keyword>
<dbReference type="EMBL" id="JANUTS010000001">
    <property type="protein sequence ID" value="MCS2794395.1"/>
    <property type="molecule type" value="Genomic_DNA"/>
</dbReference>
<evidence type="ECO:0000256" key="1">
    <source>
        <dbReference type="SAM" id="SignalP"/>
    </source>
</evidence>
<dbReference type="RefSeq" id="WP_022301914.1">
    <property type="nucleotide sequence ID" value="NZ_JABFIA010000012.1"/>
</dbReference>
<feature type="chain" id="PRO_5043756116" description="Fimbrillin family protein" evidence="1">
    <location>
        <begin position="25"/>
        <end position="368"/>
    </location>
</feature>
<protein>
    <recommendedName>
        <fullName evidence="4">Fimbrillin family protein</fullName>
    </recommendedName>
</protein>
<organism evidence="2 3">
    <name type="scientific">Bacteroides faecis</name>
    <dbReference type="NCBI Taxonomy" id="674529"/>
    <lineage>
        <taxon>Bacteria</taxon>
        <taxon>Pseudomonadati</taxon>
        <taxon>Bacteroidota</taxon>
        <taxon>Bacteroidia</taxon>
        <taxon>Bacteroidales</taxon>
        <taxon>Bacteroidaceae</taxon>
        <taxon>Bacteroides</taxon>
    </lineage>
</organism>
<name>A0AAW5P1J8_9BACE</name>
<proteinExistence type="predicted"/>
<dbReference type="AlphaFoldDB" id="A0AAW5P1J8"/>
<reference evidence="2" key="1">
    <citation type="submission" date="2022-08" db="EMBL/GenBank/DDBJ databases">
        <title>Genome Sequencing of Bacteroides fragilis Group Isolates with Nanopore Technology.</title>
        <authorList>
            <person name="Tisza M.J."/>
            <person name="Smith D."/>
            <person name="Dekker J.P."/>
        </authorList>
    </citation>
    <scope>NUCLEOTIDE SEQUENCE</scope>
    <source>
        <strain evidence="2">BFG-351</strain>
    </source>
</reference>
<dbReference type="PROSITE" id="PS51257">
    <property type="entry name" value="PROKAR_LIPOPROTEIN"/>
    <property type="match status" value="1"/>
</dbReference>
<feature type="signal peptide" evidence="1">
    <location>
        <begin position="1"/>
        <end position="24"/>
    </location>
</feature>
<dbReference type="Proteomes" id="UP001204548">
    <property type="component" value="Unassembled WGS sequence"/>
</dbReference>
<sequence length="368" mass="41954">MKTINYFSGSLSVLLFYALFVACNDDLQTISVTEIKGIEQTSLNESNALMSSDVVTDSTMLGKGNTISNSTSATNAFFTKQEYEEGMDWWKDREGALPALYEYQVSCRDFPSGHGPDTCVYYMTIIWTCYPPITEANWMDYQYMQVQHRLISGTTAFPWHYLGESGPGNYNFGIVKVNGFQDPMDLNATHLPTSVQLRYRLLHKDFPGKADKSIDDKEKWYDKNLATGWYYKDYNQPTYNNPYGYNSQDFNNMESLKFIINDPKCGSFFSVRVLVDGYLVFPQLVGGRYEVTVPKFRKIGEYLITAEYAGNVSERFKTAKLQCDMASTKNIQAKKFILCLVAVSLAMINNLTYHNNETNTFNSILQST</sequence>
<accession>A0AAW5P1J8</accession>
<evidence type="ECO:0000313" key="2">
    <source>
        <dbReference type="EMBL" id="MCS2794395.1"/>
    </source>
</evidence>
<evidence type="ECO:0000313" key="3">
    <source>
        <dbReference type="Proteomes" id="UP001204548"/>
    </source>
</evidence>
<gene>
    <name evidence="2" type="ORF">NXW97_20740</name>
</gene>
<evidence type="ECO:0008006" key="4">
    <source>
        <dbReference type="Google" id="ProtNLM"/>
    </source>
</evidence>